<dbReference type="AlphaFoldDB" id="A0A0X3NKY5"/>
<reference evidence="1" key="1">
    <citation type="submission" date="2016-01" db="EMBL/GenBank/DDBJ databases">
        <title>Reference transcriptome for the parasite Schistocephalus solidus: insights into the molecular evolution of parasitism.</title>
        <authorList>
            <person name="Hebert F.O."/>
            <person name="Grambauer S."/>
            <person name="Barber I."/>
            <person name="Landry C.R."/>
            <person name="Aubin-Horth N."/>
        </authorList>
    </citation>
    <scope>NUCLEOTIDE SEQUENCE</scope>
</reference>
<dbReference type="EMBL" id="GEEE01022626">
    <property type="protein sequence ID" value="JAP40599.1"/>
    <property type="molecule type" value="Transcribed_RNA"/>
</dbReference>
<evidence type="ECO:0000313" key="1">
    <source>
        <dbReference type="EMBL" id="JAP40599.1"/>
    </source>
</evidence>
<proteinExistence type="predicted"/>
<sequence length="111" mass="12854">MWTWNPICYGNVPSVVNDLTSLICLGIMCKWRKSTHEEISLCYTFLLSQNAARKCGENVFGTTDFWLCWKVNVHILAGIYQPQEYPLMDRISRSHILPRHLSGETLSWAFT</sequence>
<protein>
    <submittedName>
        <fullName evidence="1">Uncharacterized protein</fullName>
    </submittedName>
</protein>
<accession>A0A0X3NKY5</accession>
<name>A0A0X3NKY5_SCHSO</name>
<gene>
    <name evidence="1" type="ORF">TR111602</name>
</gene>
<organism evidence="1">
    <name type="scientific">Schistocephalus solidus</name>
    <name type="common">Tapeworm</name>
    <dbReference type="NCBI Taxonomy" id="70667"/>
    <lineage>
        <taxon>Eukaryota</taxon>
        <taxon>Metazoa</taxon>
        <taxon>Spiralia</taxon>
        <taxon>Lophotrochozoa</taxon>
        <taxon>Platyhelminthes</taxon>
        <taxon>Cestoda</taxon>
        <taxon>Eucestoda</taxon>
        <taxon>Diphyllobothriidea</taxon>
        <taxon>Diphyllobothriidae</taxon>
        <taxon>Schistocephalus</taxon>
    </lineage>
</organism>